<gene>
    <name evidence="1" type="ORF">AN2V17_21220</name>
</gene>
<reference evidence="1" key="1">
    <citation type="submission" date="2023-09" db="EMBL/GenBank/DDBJ databases">
        <title>Vallitalea sediminicola and Vallitalea maricola sp. nov., anaerobic bacteria isolated from marine sediment.</title>
        <authorList>
            <person name="Hirano S."/>
            <person name="Maeda A."/>
            <person name="Terahara T."/>
            <person name="Mori K."/>
            <person name="Hamada M."/>
            <person name="Matsumoto R."/>
            <person name="Kobayashi T."/>
        </authorList>
    </citation>
    <scope>NUCLEOTIDE SEQUENCE</scope>
    <source>
        <strain evidence="1">AN17-2</strain>
    </source>
</reference>
<proteinExistence type="predicted"/>
<evidence type="ECO:0000313" key="1">
    <source>
        <dbReference type="EMBL" id="GMQ62890.1"/>
    </source>
</evidence>
<protein>
    <submittedName>
        <fullName evidence="1">Uncharacterized protein</fullName>
    </submittedName>
</protein>
<keyword evidence="2" id="KW-1185">Reference proteome</keyword>
<dbReference type="EMBL" id="BTPU01000031">
    <property type="protein sequence ID" value="GMQ62890.1"/>
    <property type="molecule type" value="Genomic_DNA"/>
</dbReference>
<comment type="caution">
    <text evidence="1">The sequence shown here is derived from an EMBL/GenBank/DDBJ whole genome shotgun (WGS) entry which is preliminary data.</text>
</comment>
<sequence>MKNSRYWKELLLALVISAVSYMVLLSTIRTGLVDMSIEAILFLSGSIIAFRGFFKSKKKIDKNFRRFELFYGLTYFIVVISFILGISYFIKNPNVTEIGVSDITNNNLLIIMSIIKSFTMVFLILTWSCFYKYLNIEESNKKKITMFFLGFLFYLGASIIIWQLTSNINVLSLGAILGIVIGIFAMMSLDKRTKYLTIIFTAYSSIHLIEFYMMGIGKHLTTGLNNPVYWGVTVLYVFEVKRWIESELNKD</sequence>
<organism evidence="1 2">
    <name type="scientific">Vallitalea maricola</name>
    <dbReference type="NCBI Taxonomy" id="3074433"/>
    <lineage>
        <taxon>Bacteria</taxon>
        <taxon>Bacillati</taxon>
        <taxon>Bacillota</taxon>
        <taxon>Clostridia</taxon>
        <taxon>Lachnospirales</taxon>
        <taxon>Vallitaleaceae</taxon>
        <taxon>Vallitalea</taxon>
    </lineage>
</organism>
<dbReference type="Proteomes" id="UP001374599">
    <property type="component" value="Unassembled WGS sequence"/>
</dbReference>
<evidence type="ECO:0000313" key="2">
    <source>
        <dbReference type="Proteomes" id="UP001374599"/>
    </source>
</evidence>
<accession>A0ACB5UJV7</accession>
<name>A0ACB5UJV7_9FIRM</name>